<evidence type="ECO:0000313" key="2">
    <source>
        <dbReference type="EMBL" id="MDH7640501.1"/>
    </source>
</evidence>
<sequence length="151" mass="16155">MSHRIDYNKAAPTAMKALGGVYGYVMTSGLSPALVDLVYLRTSQINGCAYCIDMHSRDLVKKGFDIEKLVLVPVWPEAKGLFSETEQAALAWTESVTRIAEGAAPDEVYEAALDAFGEKGLADLTVAIGLMNAYNRLGISFHATPAAVAKA</sequence>
<dbReference type="InterPro" id="IPR029032">
    <property type="entry name" value="AhpD-like"/>
</dbReference>
<organism evidence="2 3">
    <name type="scientific">Sphingomonas oryzagri</name>
    <dbReference type="NCBI Taxonomy" id="3042314"/>
    <lineage>
        <taxon>Bacteria</taxon>
        <taxon>Pseudomonadati</taxon>
        <taxon>Pseudomonadota</taxon>
        <taxon>Alphaproteobacteria</taxon>
        <taxon>Sphingomonadales</taxon>
        <taxon>Sphingomonadaceae</taxon>
        <taxon>Sphingomonas</taxon>
    </lineage>
</organism>
<evidence type="ECO:0000259" key="1">
    <source>
        <dbReference type="Pfam" id="PF02627"/>
    </source>
</evidence>
<evidence type="ECO:0000313" key="3">
    <source>
        <dbReference type="Proteomes" id="UP001160625"/>
    </source>
</evidence>
<reference evidence="2" key="1">
    <citation type="submission" date="2023-04" db="EMBL/GenBank/DDBJ databases">
        <title>Sphingomonas sp. MAHUQ-71 isolated from rice field.</title>
        <authorList>
            <person name="Huq M.A."/>
        </authorList>
    </citation>
    <scope>NUCLEOTIDE SEQUENCE</scope>
    <source>
        <strain evidence="2">MAHUQ-71</strain>
    </source>
</reference>
<keyword evidence="3" id="KW-1185">Reference proteome</keyword>
<dbReference type="SUPFAM" id="SSF69118">
    <property type="entry name" value="AhpD-like"/>
    <property type="match status" value="1"/>
</dbReference>
<dbReference type="InterPro" id="IPR004675">
    <property type="entry name" value="AhpD_core"/>
</dbReference>
<name>A0ABT6N5X8_9SPHN</name>
<proteinExistence type="predicted"/>
<accession>A0ABT6N5X8</accession>
<comment type="caution">
    <text evidence="2">The sequence shown here is derived from an EMBL/GenBank/DDBJ whole genome shotgun (WGS) entry which is preliminary data.</text>
</comment>
<dbReference type="NCBIfam" id="TIGR00778">
    <property type="entry name" value="ahpD_dom"/>
    <property type="match status" value="1"/>
</dbReference>
<gene>
    <name evidence="2" type="ORF">QGN17_17340</name>
</gene>
<dbReference type="Proteomes" id="UP001160625">
    <property type="component" value="Unassembled WGS sequence"/>
</dbReference>
<dbReference type="InterPro" id="IPR003779">
    <property type="entry name" value="CMD-like"/>
</dbReference>
<dbReference type="EMBL" id="JARYGZ010000003">
    <property type="protein sequence ID" value="MDH7640501.1"/>
    <property type="molecule type" value="Genomic_DNA"/>
</dbReference>
<dbReference type="Gene3D" id="1.20.1290.10">
    <property type="entry name" value="AhpD-like"/>
    <property type="match status" value="1"/>
</dbReference>
<dbReference type="Pfam" id="PF02627">
    <property type="entry name" value="CMD"/>
    <property type="match status" value="1"/>
</dbReference>
<protein>
    <submittedName>
        <fullName evidence="2">Carboxymuconolactone decarboxylase family protein</fullName>
    </submittedName>
</protein>
<dbReference type="RefSeq" id="WP_281045860.1">
    <property type="nucleotide sequence ID" value="NZ_JARYGZ010000003.1"/>
</dbReference>
<dbReference type="PANTHER" id="PTHR34846:SF10">
    <property type="entry name" value="CYTOPLASMIC PROTEIN"/>
    <property type="match status" value="1"/>
</dbReference>
<dbReference type="PANTHER" id="PTHR34846">
    <property type="entry name" value="4-CARBOXYMUCONOLACTONE DECARBOXYLASE FAMILY PROTEIN (AFU_ORTHOLOGUE AFUA_6G11590)"/>
    <property type="match status" value="1"/>
</dbReference>
<feature type="domain" description="Carboxymuconolactone decarboxylase-like" evidence="1">
    <location>
        <begin position="12"/>
        <end position="94"/>
    </location>
</feature>